<evidence type="ECO:0000259" key="8">
    <source>
        <dbReference type="PROSITE" id="PS50059"/>
    </source>
</evidence>
<evidence type="ECO:0000256" key="5">
    <source>
        <dbReference type="ARBA" id="ARBA00023235"/>
    </source>
</evidence>
<dbReference type="InterPro" id="IPR001179">
    <property type="entry name" value="PPIase_FKBP_dom"/>
</dbReference>
<sequence>MPLPTPIRVPSSLSPSLARALSWPLAWALALVLLASGCRGDEPADAPKQTQASENTPAVRVQRRSKPQPEIAPPMDVAAPPADARKTPSGVPFAVLGEGQGEAEVTANDTVQLHFTAWTLAGKTHYSTRHRDRPQRRYLPQQPAAWVETITDMRIGEKRLVWMPAEASFSGHRGDAEPMVYEIELIEIEPAPPVPENLAAPSEGAERTPGGVAYQTLEPGEGGADARPRAWDRVKVHQTSWDQEGRMLHSTHMRKRPQQVDLMRAMPGLREVLTAMTPGQRVRAWIPAEMRRDRPGVPSEGLVVFELELIEVERQTEPPKVPEDVAAPPKNAKKTAKGVWYRVLKQGTGSQHPTASDSVRVHYTGWTSDGEMFDSSVVRGTPLRFDLGSVIPGWTDGLQTMLIGERTRFWIPEELAYKGRKNAPQGMLVFDVELLEIGDPAPRSKAEAESGRAAPESAQ</sequence>
<dbReference type="EMBL" id="CP001804">
    <property type="protein sequence ID" value="ACY18285.1"/>
    <property type="molecule type" value="Genomic_DNA"/>
</dbReference>
<dbReference type="Pfam" id="PF00254">
    <property type="entry name" value="FKBP_C"/>
    <property type="match status" value="3"/>
</dbReference>
<evidence type="ECO:0000256" key="7">
    <source>
        <dbReference type="SAM" id="MobiDB-lite"/>
    </source>
</evidence>
<name>D0LHE0_HALO1</name>
<dbReference type="KEGG" id="hoh:Hoch_5809"/>
<keyword evidence="4 6" id="KW-0697">Rotamase</keyword>
<dbReference type="eggNOG" id="COG0545">
    <property type="taxonomic scope" value="Bacteria"/>
</dbReference>
<accession>D0LHE0</accession>
<evidence type="ECO:0000256" key="3">
    <source>
        <dbReference type="ARBA" id="ARBA00013194"/>
    </source>
</evidence>
<feature type="compositionally biased region" description="Low complexity" evidence="7">
    <location>
        <begin position="73"/>
        <end position="82"/>
    </location>
</feature>
<dbReference type="AlphaFoldDB" id="D0LHE0"/>
<dbReference type="RefSeq" id="WP_012830877.1">
    <property type="nucleotide sequence ID" value="NC_013440.1"/>
</dbReference>
<proteinExistence type="inferred from homology"/>
<evidence type="ECO:0000256" key="6">
    <source>
        <dbReference type="PROSITE-ProRule" id="PRU00277"/>
    </source>
</evidence>
<keyword evidence="10" id="KW-1185">Reference proteome</keyword>
<dbReference type="HOGENOM" id="CLU_595510_0_0_7"/>
<protein>
    <recommendedName>
        <fullName evidence="3 6">peptidylprolyl isomerase</fullName>
        <ecNumber evidence="3 6">5.2.1.8</ecNumber>
    </recommendedName>
</protein>
<dbReference type="PANTHER" id="PTHR43811">
    <property type="entry name" value="FKBP-TYPE PEPTIDYL-PROLYL CIS-TRANS ISOMERASE FKPA"/>
    <property type="match status" value="1"/>
</dbReference>
<evidence type="ECO:0000313" key="10">
    <source>
        <dbReference type="Proteomes" id="UP000001880"/>
    </source>
</evidence>
<dbReference type="SUPFAM" id="SSF54534">
    <property type="entry name" value="FKBP-like"/>
    <property type="match status" value="3"/>
</dbReference>
<dbReference type="InterPro" id="IPR046357">
    <property type="entry name" value="PPIase_dom_sf"/>
</dbReference>
<feature type="region of interest" description="Disordered" evidence="7">
    <location>
        <begin position="43"/>
        <end position="86"/>
    </location>
</feature>
<evidence type="ECO:0000313" key="9">
    <source>
        <dbReference type="EMBL" id="ACY18285.1"/>
    </source>
</evidence>
<comment type="catalytic activity">
    <reaction evidence="1 6">
        <text>[protein]-peptidylproline (omega=180) = [protein]-peptidylproline (omega=0)</text>
        <dbReference type="Rhea" id="RHEA:16237"/>
        <dbReference type="Rhea" id="RHEA-COMP:10747"/>
        <dbReference type="Rhea" id="RHEA-COMP:10748"/>
        <dbReference type="ChEBI" id="CHEBI:83833"/>
        <dbReference type="ChEBI" id="CHEBI:83834"/>
        <dbReference type="EC" id="5.2.1.8"/>
    </reaction>
</comment>
<evidence type="ECO:0000256" key="1">
    <source>
        <dbReference type="ARBA" id="ARBA00000971"/>
    </source>
</evidence>
<gene>
    <name evidence="9" type="ordered locus">Hoch_5809</name>
</gene>
<dbReference type="Gene3D" id="3.10.50.40">
    <property type="match status" value="3"/>
</dbReference>
<dbReference type="GO" id="GO:0003755">
    <property type="term" value="F:peptidyl-prolyl cis-trans isomerase activity"/>
    <property type="evidence" value="ECO:0007669"/>
    <property type="project" value="UniProtKB-KW"/>
</dbReference>
<dbReference type="PROSITE" id="PS50059">
    <property type="entry name" value="FKBP_PPIASE"/>
    <property type="match status" value="2"/>
</dbReference>
<dbReference type="OrthoDB" id="9812109at2"/>
<evidence type="ECO:0000256" key="2">
    <source>
        <dbReference type="ARBA" id="ARBA00006577"/>
    </source>
</evidence>
<organism evidence="9 10">
    <name type="scientific">Haliangium ochraceum (strain DSM 14365 / JCM 11303 / SMP-2)</name>
    <dbReference type="NCBI Taxonomy" id="502025"/>
    <lineage>
        <taxon>Bacteria</taxon>
        <taxon>Pseudomonadati</taxon>
        <taxon>Myxococcota</taxon>
        <taxon>Polyangia</taxon>
        <taxon>Haliangiales</taxon>
        <taxon>Kofleriaceae</taxon>
        <taxon>Haliangium</taxon>
    </lineage>
</organism>
<dbReference type="EC" id="5.2.1.8" evidence="3 6"/>
<dbReference type="STRING" id="502025.Hoch_5809"/>
<feature type="domain" description="PPIase FKBP-type" evidence="8">
    <location>
        <begin position="356"/>
        <end position="438"/>
    </location>
</feature>
<evidence type="ECO:0000256" key="4">
    <source>
        <dbReference type="ARBA" id="ARBA00023110"/>
    </source>
</evidence>
<reference evidence="9 10" key="1">
    <citation type="journal article" date="2010" name="Stand. Genomic Sci.">
        <title>Complete genome sequence of Haliangium ochraceum type strain (SMP-2).</title>
        <authorList>
            <consortium name="US DOE Joint Genome Institute (JGI-PGF)"/>
            <person name="Ivanova N."/>
            <person name="Daum C."/>
            <person name="Lang E."/>
            <person name="Abt B."/>
            <person name="Kopitz M."/>
            <person name="Saunders E."/>
            <person name="Lapidus A."/>
            <person name="Lucas S."/>
            <person name="Glavina Del Rio T."/>
            <person name="Nolan M."/>
            <person name="Tice H."/>
            <person name="Copeland A."/>
            <person name="Cheng J.F."/>
            <person name="Chen F."/>
            <person name="Bruce D."/>
            <person name="Goodwin L."/>
            <person name="Pitluck S."/>
            <person name="Mavromatis K."/>
            <person name="Pati A."/>
            <person name="Mikhailova N."/>
            <person name="Chen A."/>
            <person name="Palaniappan K."/>
            <person name="Land M."/>
            <person name="Hauser L."/>
            <person name="Chang Y.J."/>
            <person name="Jeffries C.D."/>
            <person name="Detter J.C."/>
            <person name="Brettin T."/>
            <person name="Rohde M."/>
            <person name="Goker M."/>
            <person name="Bristow J."/>
            <person name="Markowitz V."/>
            <person name="Eisen J.A."/>
            <person name="Hugenholtz P."/>
            <person name="Kyrpides N.C."/>
            <person name="Klenk H.P."/>
        </authorList>
    </citation>
    <scope>NUCLEOTIDE SEQUENCE [LARGE SCALE GENOMIC DNA]</scope>
    <source>
        <strain evidence="10">DSM 14365 / CIP 107738 / JCM 11303 / AJ 13395 / SMP-2</strain>
    </source>
</reference>
<feature type="domain" description="PPIase FKBP-type" evidence="8">
    <location>
        <begin position="231"/>
        <end position="313"/>
    </location>
</feature>
<dbReference type="Proteomes" id="UP000001880">
    <property type="component" value="Chromosome"/>
</dbReference>
<dbReference type="PANTHER" id="PTHR43811:SF19">
    <property type="entry name" value="39 KDA FK506-BINDING NUCLEAR PROTEIN"/>
    <property type="match status" value="1"/>
</dbReference>
<keyword evidence="5 6" id="KW-0413">Isomerase</keyword>
<comment type="similarity">
    <text evidence="2">Belongs to the FKBP-type PPIase family.</text>
</comment>